<sequence length="280" mass="32637">MTHTIGISGSTIMSDETKFNDLFRDQEQITHIEIGEFENEEAFQRFLTLLKTSNKTFGIHSPIYRNGSKYDLLEKFQYAPEQAWTLFEKEIQRLVKLGTQYILVHFPYFQGSAQNPDTLIEQGLKRLSELQQTYNLPIVCEPKLGLDQSPKGIEYLNAFPISLWEKYGLKLCIDIGDYLLAADEQALSMIQKWKDHIKVVHLHNIEFIDDKYIWVPIHPSHEDDGKHYSINEILHVLSGYRDLIWVLEHTPHSNPSQTFIQEGINWLADDVLKNNLSKKY</sequence>
<dbReference type="Gene3D" id="3.20.20.150">
    <property type="entry name" value="Divalent-metal-dependent TIM barrel enzymes"/>
    <property type="match status" value="1"/>
</dbReference>
<reference evidence="2 3" key="1">
    <citation type="submission" date="2024-06" db="EMBL/GenBank/DDBJ databases">
        <title>Genomic Encyclopedia of Type Strains, Phase IV (KMG-IV): sequencing the most valuable type-strain genomes for metagenomic binning, comparative biology and taxonomic classification.</title>
        <authorList>
            <person name="Goeker M."/>
        </authorList>
    </citation>
    <scope>NUCLEOTIDE SEQUENCE [LARGE SCALE GENOMIC DNA]</scope>
    <source>
        <strain evidence="2 3">DSM 100124</strain>
    </source>
</reference>
<dbReference type="Proteomes" id="UP001549097">
    <property type="component" value="Unassembled WGS sequence"/>
</dbReference>
<dbReference type="Pfam" id="PF01261">
    <property type="entry name" value="AP_endonuc_2"/>
    <property type="match status" value="1"/>
</dbReference>
<gene>
    <name evidence="2" type="ORF">ABID52_003742</name>
</gene>
<evidence type="ECO:0000313" key="3">
    <source>
        <dbReference type="Proteomes" id="UP001549097"/>
    </source>
</evidence>
<dbReference type="InterPro" id="IPR013022">
    <property type="entry name" value="Xyl_isomerase-like_TIM-brl"/>
</dbReference>
<dbReference type="SUPFAM" id="SSF51658">
    <property type="entry name" value="Xylose isomerase-like"/>
    <property type="match status" value="1"/>
</dbReference>
<keyword evidence="2" id="KW-0413">Isomerase</keyword>
<dbReference type="RefSeq" id="WP_198769242.1">
    <property type="nucleotide sequence ID" value="NZ_JAEACF010000002.1"/>
</dbReference>
<accession>A0ABV2LNH6</accession>
<organism evidence="2 3">
    <name type="scientific">Fictibacillus halophilus</name>
    <dbReference type="NCBI Taxonomy" id="1610490"/>
    <lineage>
        <taxon>Bacteria</taxon>
        <taxon>Bacillati</taxon>
        <taxon>Bacillota</taxon>
        <taxon>Bacilli</taxon>
        <taxon>Bacillales</taxon>
        <taxon>Fictibacillaceae</taxon>
        <taxon>Fictibacillus</taxon>
    </lineage>
</organism>
<proteinExistence type="predicted"/>
<keyword evidence="3" id="KW-1185">Reference proteome</keyword>
<dbReference type="EMBL" id="JBEPMP010000002">
    <property type="protein sequence ID" value="MET3730125.1"/>
    <property type="molecule type" value="Genomic_DNA"/>
</dbReference>
<name>A0ABV2LNH6_9BACL</name>
<protein>
    <submittedName>
        <fullName evidence="2">Sugar phosphate isomerase/epimerase</fullName>
    </submittedName>
</protein>
<dbReference type="InterPro" id="IPR036237">
    <property type="entry name" value="Xyl_isomerase-like_sf"/>
</dbReference>
<evidence type="ECO:0000259" key="1">
    <source>
        <dbReference type="Pfam" id="PF01261"/>
    </source>
</evidence>
<comment type="caution">
    <text evidence="2">The sequence shown here is derived from an EMBL/GenBank/DDBJ whole genome shotgun (WGS) entry which is preliminary data.</text>
</comment>
<evidence type="ECO:0000313" key="2">
    <source>
        <dbReference type="EMBL" id="MET3730125.1"/>
    </source>
</evidence>
<dbReference type="GO" id="GO:0016853">
    <property type="term" value="F:isomerase activity"/>
    <property type="evidence" value="ECO:0007669"/>
    <property type="project" value="UniProtKB-KW"/>
</dbReference>
<feature type="domain" description="Xylose isomerase-like TIM barrel" evidence="1">
    <location>
        <begin position="41"/>
        <end position="268"/>
    </location>
</feature>